<dbReference type="Gene3D" id="3.20.20.370">
    <property type="entry name" value="Glycoside hydrolase/deacetylase"/>
    <property type="match status" value="1"/>
</dbReference>
<dbReference type="InterPro" id="IPR011330">
    <property type="entry name" value="Glyco_hydro/deAcase_b/a-brl"/>
</dbReference>
<dbReference type="SUPFAM" id="SSF88713">
    <property type="entry name" value="Glycoside hydrolase/deacetylase"/>
    <property type="match status" value="1"/>
</dbReference>
<sequence length="233" mass="25148">MAGLLYVSVSGISDATRADVAAFAASMEKRSVPLSLLVAPRLKGKYRLLEDPATQALLRARRESGDLIVLHGFDQAATKRRRAEFATIGEHEARLRLTAADRVLEEVGLRTRTFAAPRWNASPGAVAALPSAGFRMNLGYTSIADLDRGIEVKARLLGIGDGFLSEPWWCRALIATANRVARRGGVVRLAVDAKQLAVSTPRRSIIDAIDLALHHGAEPVGYRWQPHPALGAA</sequence>
<protein>
    <submittedName>
        <fullName evidence="1">DUF2334 domain-containing protein</fullName>
    </submittedName>
</protein>
<dbReference type="RefSeq" id="WP_344996208.1">
    <property type="nucleotide sequence ID" value="NZ_BAABFR010000036.1"/>
</dbReference>
<dbReference type="Pfam" id="PF10096">
    <property type="entry name" value="DUF2334"/>
    <property type="match status" value="1"/>
</dbReference>
<dbReference type="Proteomes" id="UP001500635">
    <property type="component" value="Unassembled WGS sequence"/>
</dbReference>
<accession>A0ABP8JQL3</accession>
<gene>
    <name evidence="1" type="ORF">GCM10023147_25750</name>
</gene>
<comment type="caution">
    <text evidence="1">The sequence shown here is derived from an EMBL/GenBank/DDBJ whole genome shotgun (WGS) entry which is preliminary data.</text>
</comment>
<keyword evidence="2" id="KW-1185">Reference proteome</keyword>
<organism evidence="1 2">
    <name type="scientific">Tsukamurella soli</name>
    <dbReference type="NCBI Taxonomy" id="644556"/>
    <lineage>
        <taxon>Bacteria</taxon>
        <taxon>Bacillati</taxon>
        <taxon>Actinomycetota</taxon>
        <taxon>Actinomycetes</taxon>
        <taxon>Mycobacteriales</taxon>
        <taxon>Tsukamurellaceae</taxon>
        <taxon>Tsukamurella</taxon>
    </lineage>
</organism>
<evidence type="ECO:0000313" key="1">
    <source>
        <dbReference type="EMBL" id="GAA4394161.1"/>
    </source>
</evidence>
<dbReference type="InterPro" id="IPR018763">
    <property type="entry name" value="DUF2334"/>
</dbReference>
<evidence type="ECO:0000313" key="2">
    <source>
        <dbReference type="Proteomes" id="UP001500635"/>
    </source>
</evidence>
<reference evidence="2" key="1">
    <citation type="journal article" date="2019" name="Int. J. Syst. Evol. Microbiol.">
        <title>The Global Catalogue of Microorganisms (GCM) 10K type strain sequencing project: providing services to taxonomists for standard genome sequencing and annotation.</title>
        <authorList>
            <consortium name="The Broad Institute Genomics Platform"/>
            <consortium name="The Broad Institute Genome Sequencing Center for Infectious Disease"/>
            <person name="Wu L."/>
            <person name="Ma J."/>
        </authorList>
    </citation>
    <scope>NUCLEOTIDE SEQUENCE [LARGE SCALE GENOMIC DNA]</scope>
    <source>
        <strain evidence="2">JCM 17688</strain>
    </source>
</reference>
<proteinExistence type="predicted"/>
<dbReference type="EMBL" id="BAABFR010000036">
    <property type="protein sequence ID" value="GAA4394161.1"/>
    <property type="molecule type" value="Genomic_DNA"/>
</dbReference>
<name>A0ABP8JQL3_9ACTN</name>